<dbReference type="Proteomes" id="UP000636709">
    <property type="component" value="Unassembled WGS sequence"/>
</dbReference>
<evidence type="ECO:0000313" key="1">
    <source>
        <dbReference type="EMBL" id="KAF8730944.1"/>
    </source>
</evidence>
<organism evidence="1 2">
    <name type="scientific">Digitaria exilis</name>
    <dbReference type="NCBI Taxonomy" id="1010633"/>
    <lineage>
        <taxon>Eukaryota</taxon>
        <taxon>Viridiplantae</taxon>
        <taxon>Streptophyta</taxon>
        <taxon>Embryophyta</taxon>
        <taxon>Tracheophyta</taxon>
        <taxon>Spermatophyta</taxon>
        <taxon>Magnoliopsida</taxon>
        <taxon>Liliopsida</taxon>
        <taxon>Poales</taxon>
        <taxon>Poaceae</taxon>
        <taxon>PACMAD clade</taxon>
        <taxon>Panicoideae</taxon>
        <taxon>Panicodae</taxon>
        <taxon>Paniceae</taxon>
        <taxon>Anthephorinae</taxon>
        <taxon>Digitaria</taxon>
    </lineage>
</organism>
<dbReference type="EMBL" id="JACEFO010001613">
    <property type="protein sequence ID" value="KAF8730944.1"/>
    <property type="molecule type" value="Genomic_DNA"/>
</dbReference>
<keyword evidence="2" id="KW-1185">Reference proteome</keyword>
<name>A0A835KGZ7_9POAL</name>
<dbReference type="OrthoDB" id="10648428at2759"/>
<proteinExistence type="predicted"/>
<reference evidence="1" key="1">
    <citation type="submission" date="2020-07" db="EMBL/GenBank/DDBJ databases">
        <title>Genome sequence and genetic diversity analysis of an under-domesticated orphan crop, white fonio (Digitaria exilis).</title>
        <authorList>
            <person name="Bennetzen J.L."/>
            <person name="Chen S."/>
            <person name="Ma X."/>
            <person name="Wang X."/>
            <person name="Yssel A.E.J."/>
            <person name="Chaluvadi S.R."/>
            <person name="Johnson M."/>
            <person name="Gangashetty P."/>
            <person name="Hamidou F."/>
            <person name="Sanogo M.D."/>
            <person name="Zwaenepoel A."/>
            <person name="Wallace J."/>
            <person name="Van De Peer Y."/>
            <person name="Van Deynze A."/>
        </authorList>
    </citation>
    <scope>NUCLEOTIDE SEQUENCE</scope>
    <source>
        <tissue evidence="1">Leaves</tissue>
    </source>
</reference>
<gene>
    <name evidence="1" type="ORF">HU200_016819</name>
</gene>
<accession>A0A835KGZ7</accession>
<protein>
    <submittedName>
        <fullName evidence="1">Uncharacterized protein</fullName>
    </submittedName>
</protein>
<evidence type="ECO:0000313" key="2">
    <source>
        <dbReference type="Proteomes" id="UP000636709"/>
    </source>
</evidence>
<sequence>MDRQLPQSNFLGLLVINAIRDTFIKKYIEELAMG</sequence>
<comment type="caution">
    <text evidence="1">The sequence shown here is derived from an EMBL/GenBank/DDBJ whole genome shotgun (WGS) entry which is preliminary data.</text>
</comment>
<dbReference type="AlphaFoldDB" id="A0A835KGZ7"/>